<evidence type="ECO:0000313" key="2">
    <source>
        <dbReference type="EMBL" id="CAC5370069.1"/>
    </source>
</evidence>
<dbReference type="AlphaFoldDB" id="A0A6J8ALD5"/>
<dbReference type="EMBL" id="CACVKT020001649">
    <property type="protein sequence ID" value="CAC5370069.1"/>
    <property type="molecule type" value="Genomic_DNA"/>
</dbReference>
<sequence length="663" mass="73296">MPVDSPCQDFKTDVNLATLPCGGCPYCARAQAQLSKFMTDVDDVVPLASKGKGVESGSVNEILVAGQGSAEGGFLDEILVAGQNPAVEGICISRVTVATVGRDVVIVPDNPDCSIQVVQDGLWVVLGKYTVEQICDAQSKDPEFKWLTDWLDDNSCQPAQGDLFRSSPPAKFYWTIKERFSRDERGMIMYHAKDGEGNSEGTMAGAWEFLHRKLKSGRTRTIYAQVVRPRKSKPEPLQASTNPTGLRRSARRKGRIRDVQRRECWRQPKEELGCRGEEGREERELSPRGRHRDRVPSGERDTPSLRDTKGQEGEAEVQGEAISGDHRNPSQKAGDTSLGGDSRAVSRSTRDGSPNSRKGLVRQKERLAEEAARLRRALRDAQERQTPQSGSRGRAGVSAQNIFQQGGGRRETGVSGQRTPQRSYTAKGTGMSEQRTPRGNFTARETGLSSQRTPQHDYTLRETGVSGQRTPQYDNTPRERDLPTLQKCPVRALEIQPHVMLEHVAEVFGEPTGSPRASLVPIRVAALQAQAWMLVGGDLEDLVAHINLLAITRPHIIGQAVQGQMEEVYLEGGRPVPPYFSTAPVNSPGALIDWRVQAAIMGELGDKAEAFRGCSGCRDPGQPQADSHFHLDRGWRQWRMAGRMDRRRFIEMRLPTPPETQLT</sequence>
<accession>A0A6J8ALD5</accession>
<evidence type="ECO:0000313" key="3">
    <source>
        <dbReference type="Proteomes" id="UP000507470"/>
    </source>
</evidence>
<proteinExistence type="predicted"/>
<organism evidence="2 3">
    <name type="scientific">Mytilus coruscus</name>
    <name type="common">Sea mussel</name>
    <dbReference type="NCBI Taxonomy" id="42192"/>
    <lineage>
        <taxon>Eukaryota</taxon>
        <taxon>Metazoa</taxon>
        <taxon>Spiralia</taxon>
        <taxon>Lophotrochozoa</taxon>
        <taxon>Mollusca</taxon>
        <taxon>Bivalvia</taxon>
        <taxon>Autobranchia</taxon>
        <taxon>Pteriomorphia</taxon>
        <taxon>Mytilida</taxon>
        <taxon>Mytiloidea</taxon>
        <taxon>Mytilidae</taxon>
        <taxon>Mytilinae</taxon>
        <taxon>Mytilus</taxon>
    </lineage>
</organism>
<feature type="compositionally biased region" description="Polar residues" evidence="1">
    <location>
        <begin position="465"/>
        <end position="475"/>
    </location>
</feature>
<feature type="compositionally biased region" description="Basic and acidic residues" evidence="1">
    <location>
        <begin position="256"/>
        <end position="287"/>
    </location>
</feature>
<feature type="compositionally biased region" description="Polar residues" evidence="1">
    <location>
        <begin position="414"/>
        <end position="439"/>
    </location>
</feature>
<feature type="compositionally biased region" description="Polar residues" evidence="1">
    <location>
        <begin position="345"/>
        <end position="356"/>
    </location>
</feature>
<feature type="compositionally biased region" description="Basic and acidic residues" evidence="1">
    <location>
        <begin position="294"/>
        <end position="312"/>
    </location>
</feature>
<keyword evidence="3" id="KW-1185">Reference proteome</keyword>
<feature type="region of interest" description="Disordered" evidence="1">
    <location>
        <begin position="378"/>
        <end position="481"/>
    </location>
</feature>
<feature type="region of interest" description="Disordered" evidence="1">
    <location>
        <begin position="225"/>
        <end position="366"/>
    </location>
</feature>
<protein>
    <submittedName>
        <fullName evidence="2">Uncharacterized protein</fullName>
    </submittedName>
</protein>
<gene>
    <name evidence="2" type="ORF">MCOR_9044</name>
</gene>
<dbReference type="Proteomes" id="UP000507470">
    <property type="component" value="Unassembled WGS sequence"/>
</dbReference>
<name>A0A6J8ALD5_MYTCO</name>
<evidence type="ECO:0000256" key="1">
    <source>
        <dbReference type="SAM" id="MobiDB-lite"/>
    </source>
</evidence>
<reference evidence="2 3" key="1">
    <citation type="submission" date="2020-06" db="EMBL/GenBank/DDBJ databases">
        <authorList>
            <person name="Li R."/>
            <person name="Bekaert M."/>
        </authorList>
    </citation>
    <scope>NUCLEOTIDE SEQUENCE [LARGE SCALE GENOMIC DNA]</scope>
    <source>
        <strain evidence="3">wild</strain>
    </source>
</reference>